<dbReference type="GO" id="GO:0140097">
    <property type="term" value="F:catalytic activity, acting on DNA"/>
    <property type="evidence" value="ECO:0007669"/>
    <property type="project" value="UniProtKB-ARBA"/>
</dbReference>
<dbReference type="EMBL" id="SHKN01000001">
    <property type="protein sequence ID" value="RZT95996.1"/>
    <property type="molecule type" value="Genomic_DNA"/>
</dbReference>
<keyword evidence="5 10" id="KW-0223">Dioxygenase</keyword>
<evidence type="ECO:0000256" key="1">
    <source>
        <dbReference type="ARBA" id="ARBA00001954"/>
    </source>
</evidence>
<dbReference type="Pfam" id="PF13532">
    <property type="entry name" value="2OG-FeII_Oxy_2"/>
    <property type="match status" value="1"/>
</dbReference>
<evidence type="ECO:0000256" key="4">
    <source>
        <dbReference type="ARBA" id="ARBA00022842"/>
    </source>
</evidence>
<dbReference type="GO" id="GO:0051213">
    <property type="term" value="F:dioxygenase activity"/>
    <property type="evidence" value="ECO:0007669"/>
    <property type="project" value="UniProtKB-KW"/>
</dbReference>
<keyword evidence="11" id="KW-1185">Reference proteome</keyword>
<dbReference type="PROSITE" id="PS51471">
    <property type="entry name" value="FE2OG_OXY"/>
    <property type="match status" value="1"/>
</dbReference>
<dbReference type="GO" id="GO:0016705">
    <property type="term" value="F:oxidoreductase activity, acting on paired donors, with incorporation or reduction of molecular oxygen"/>
    <property type="evidence" value="ECO:0007669"/>
    <property type="project" value="UniProtKB-ARBA"/>
</dbReference>
<keyword evidence="8" id="KW-0234">DNA repair</keyword>
<dbReference type="SUPFAM" id="SSF51197">
    <property type="entry name" value="Clavaminate synthase-like"/>
    <property type="match status" value="1"/>
</dbReference>
<dbReference type="GO" id="GO:0046872">
    <property type="term" value="F:metal ion binding"/>
    <property type="evidence" value="ECO:0007669"/>
    <property type="project" value="UniProtKB-KW"/>
</dbReference>
<keyword evidence="7" id="KW-0408">Iron</keyword>
<dbReference type="Proteomes" id="UP000293562">
    <property type="component" value="Unassembled WGS sequence"/>
</dbReference>
<keyword evidence="6" id="KW-0560">Oxidoreductase</keyword>
<proteinExistence type="predicted"/>
<evidence type="ECO:0000256" key="8">
    <source>
        <dbReference type="ARBA" id="ARBA00023204"/>
    </source>
</evidence>
<dbReference type="PANTHER" id="PTHR31212">
    <property type="entry name" value="ALPHA-KETOGLUTARATE-DEPENDENT DIOXYGENASE ALKB HOMOLOG 3"/>
    <property type="match status" value="1"/>
</dbReference>
<dbReference type="FunFam" id="2.60.120.590:FF:000004">
    <property type="entry name" value="DNA oxidative demethylase ALKBH2"/>
    <property type="match status" value="1"/>
</dbReference>
<dbReference type="AlphaFoldDB" id="A0A4Q7VIL0"/>
<evidence type="ECO:0000259" key="9">
    <source>
        <dbReference type="PROSITE" id="PS51471"/>
    </source>
</evidence>
<evidence type="ECO:0000313" key="11">
    <source>
        <dbReference type="Proteomes" id="UP000293562"/>
    </source>
</evidence>
<dbReference type="GO" id="GO:0016787">
    <property type="term" value="F:hydrolase activity"/>
    <property type="evidence" value="ECO:0007669"/>
    <property type="project" value="UniProtKB-ARBA"/>
</dbReference>
<evidence type="ECO:0000256" key="6">
    <source>
        <dbReference type="ARBA" id="ARBA00023002"/>
    </source>
</evidence>
<evidence type="ECO:0000256" key="7">
    <source>
        <dbReference type="ARBA" id="ARBA00023004"/>
    </source>
</evidence>
<dbReference type="PANTHER" id="PTHR31212:SF4">
    <property type="entry name" value="ALPHA-KETOGLUTARATE-DEPENDENT DIOXYGENASE ALKB HOMOLOG 3"/>
    <property type="match status" value="1"/>
</dbReference>
<keyword evidence="3" id="KW-0227">DNA damage</keyword>
<keyword evidence="4" id="KW-0460">Magnesium</keyword>
<reference evidence="10 11" key="1">
    <citation type="submission" date="2019-02" db="EMBL/GenBank/DDBJ databases">
        <title>Genomic Encyclopedia of Type Strains, Phase IV (KMG-IV): sequencing the most valuable type-strain genomes for metagenomic binning, comparative biology and taxonomic classification.</title>
        <authorList>
            <person name="Goeker M."/>
        </authorList>
    </citation>
    <scope>NUCLEOTIDE SEQUENCE [LARGE SCALE GENOMIC DNA]</scope>
    <source>
        <strain evidence="10 11">DSM 28825</strain>
    </source>
</reference>
<keyword evidence="2" id="KW-0479">Metal-binding</keyword>
<dbReference type="GO" id="GO:0032451">
    <property type="term" value="F:demethylase activity"/>
    <property type="evidence" value="ECO:0007669"/>
    <property type="project" value="UniProtKB-ARBA"/>
</dbReference>
<feature type="domain" description="Fe2OG dioxygenase" evidence="9">
    <location>
        <begin position="117"/>
        <end position="214"/>
    </location>
</feature>
<evidence type="ECO:0000256" key="2">
    <source>
        <dbReference type="ARBA" id="ARBA00022723"/>
    </source>
</evidence>
<evidence type="ECO:0000256" key="3">
    <source>
        <dbReference type="ARBA" id="ARBA00022763"/>
    </source>
</evidence>
<evidence type="ECO:0000313" key="10">
    <source>
        <dbReference type="EMBL" id="RZT95996.1"/>
    </source>
</evidence>
<dbReference type="Gene3D" id="2.60.120.590">
    <property type="entry name" value="Alpha-ketoglutarate-dependent dioxygenase AlkB-like"/>
    <property type="match status" value="1"/>
</dbReference>
<dbReference type="RefSeq" id="WP_242610449.1">
    <property type="nucleotide sequence ID" value="NZ_SHKN01000001.1"/>
</dbReference>
<dbReference type="InterPro" id="IPR005123">
    <property type="entry name" value="Oxoglu/Fe-dep_dioxygenase_dom"/>
</dbReference>
<gene>
    <name evidence="10" type="ORF">EV201_0625</name>
</gene>
<dbReference type="InterPro" id="IPR027450">
    <property type="entry name" value="AlkB-like"/>
</dbReference>
<name>A0A4Q7VIL0_9BACT</name>
<accession>A0A4Q7VIL0</accession>
<organism evidence="10 11">
    <name type="scientific">Ancylomarina subtilis</name>
    <dbReference type="NCBI Taxonomy" id="1639035"/>
    <lineage>
        <taxon>Bacteria</taxon>
        <taxon>Pseudomonadati</taxon>
        <taxon>Bacteroidota</taxon>
        <taxon>Bacteroidia</taxon>
        <taxon>Marinilabiliales</taxon>
        <taxon>Marinifilaceae</taxon>
        <taxon>Ancylomarina</taxon>
    </lineage>
</organism>
<dbReference type="InterPro" id="IPR037151">
    <property type="entry name" value="AlkB-like_sf"/>
</dbReference>
<comment type="cofactor">
    <cofactor evidence="1">
        <name>Fe(2+)</name>
        <dbReference type="ChEBI" id="CHEBI:29033"/>
    </cofactor>
</comment>
<dbReference type="InterPro" id="IPR032854">
    <property type="entry name" value="ALKBH3"/>
</dbReference>
<comment type="caution">
    <text evidence="10">The sequence shown here is derived from an EMBL/GenBank/DDBJ whole genome shotgun (WGS) entry which is preliminary data.</text>
</comment>
<dbReference type="GO" id="GO:0006307">
    <property type="term" value="P:DNA alkylation repair"/>
    <property type="evidence" value="ECO:0007669"/>
    <property type="project" value="InterPro"/>
</dbReference>
<evidence type="ECO:0000256" key="5">
    <source>
        <dbReference type="ARBA" id="ARBA00022964"/>
    </source>
</evidence>
<protein>
    <submittedName>
        <fullName evidence="10">Alkylated DNA repair dioxygenase AlkB</fullName>
    </submittedName>
</protein>
<sequence>MAKLLYNRKDVYMKSYDPFNMSKPQSEFVKIRNGAYLFVPDFFDKAKSDYYFNDLIKNSEWRQEEILIFGKTVKFPRLTAWYGERPYAYSGITHEARKWTDTLLEIKNEVEIRTQSIFNSVLLNLYRNGNDSISWHADNEKILGDKPMIASVSFGATRRFQLRHNATKEKIQFELGHGSLLIMKGELQAYWQHQVPKTKKEVEARINLTFRTIT</sequence>